<accession>A0ABW2FFQ6</accession>
<gene>
    <name evidence="2" type="ORF">ACFQMJ_25660</name>
</gene>
<name>A0ABW2FFQ6_9BACL</name>
<comment type="caution">
    <text evidence="2">The sequence shown here is derived from an EMBL/GenBank/DDBJ whole genome shotgun (WGS) entry which is preliminary data.</text>
</comment>
<feature type="transmembrane region" description="Helical" evidence="1">
    <location>
        <begin position="6"/>
        <end position="28"/>
    </location>
</feature>
<keyword evidence="3" id="KW-1185">Reference proteome</keyword>
<keyword evidence="1" id="KW-0812">Transmembrane</keyword>
<proteinExistence type="predicted"/>
<keyword evidence="1" id="KW-0472">Membrane</keyword>
<keyword evidence="1" id="KW-1133">Transmembrane helix</keyword>
<protein>
    <recommendedName>
        <fullName evidence="4">Phage protein</fullName>
    </recommendedName>
</protein>
<reference evidence="3" key="1">
    <citation type="journal article" date="2019" name="Int. J. Syst. Evol. Microbiol.">
        <title>The Global Catalogue of Microorganisms (GCM) 10K type strain sequencing project: providing services to taxonomists for standard genome sequencing and annotation.</title>
        <authorList>
            <consortium name="The Broad Institute Genomics Platform"/>
            <consortium name="The Broad Institute Genome Sequencing Center for Infectious Disease"/>
            <person name="Wu L."/>
            <person name="Ma J."/>
        </authorList>
    </citation>
    <scope>NUCLEOTIDE SEQUENCE [LARGE SCALE GENOMIC DNA]</scope>
    <source>
        <strain evidence="3">KCTC 12907</strain>
    </source>
</reference>
<evidence type="ECO:0000256" key="1">
    <source>
        <dbReference type="SAM" id="Phobius"/>
    </source>
</evidence>
<organism evidence="2 3">
    <name type="scientific">Cohnella cellulosilytica</name>
    <dbReference type="NCBI Taxonomy" id="986710"/>
    <lineage>
        <taxon>Bacteria</taxon>
        <taxon>Bacillati</taxon>
        <taxon>Bacillota</taxon>
        <taxon>Bacilli</taxon>
        <taxon>Bacillales</taxon>
        <taxon>Paenibacillaceae</taxon>
        <taxon>Cohnella</taxon>
    </lineage>
</organism>
<evidence type="ECO:0000313" key="3">
    <source>
        <dbReference type="Proteomes" id="UP001596378"/>
    </source>
</evidence>
<dbReference type="Proteomes" id="UP001596378">
    <property type="component" value="Unassembled WGS sequence"/>
</dbReference>
<evidence type="ECO:0008006" key="4">
    <source>
        <dbReference type="Google" id="ProtNLM"/>
    </source>
</evidence>
<dbReference type="EMBL" id="JBHTAI010000019">
    <property type="protein sequence ID" value="MFC7151938.1"/>
    <property type="molecule type" value="Genomic_DNA"/>
</dbReference>
<sequence>MADLQWIGNLITAIATVAASAIGFYAAIRINKNSLSNERDKLNDQLLWEKQKIESELIREQINKKYEIYNQILKVSGEVYVLIHDPTDFHYKNYFDNIRPLLYQNYHLIDDDIRKLVRDIDSNYSMEEFAGEMERQYAEKSYVSYNKMLEFINGEYSKLY</sequence>
<dbReference type="RefSeq" id="WP_378046545.1">
    <property type="nucleotide sequence ID" value="NZ_JBHMDN010000011.1"/>
</dbReference>
<evidence type="ECO:0000313" key="2">
    <source>
        <dbReference type="EMBL" id="MFC7151938.1"/>
    </source>
</evidence>